<dbReference type="NCBIfam" id="NF041163">
    <property type="entry name" value="encap_f2b"/>
    <property type="match status" value="1"/>
</dbReference>
<dbReference type="RefSeq" id="WP_070014449.1">
    <property type="nucleotide sequence ID" value="NZ_LJGW01000018.1"/>
</dbReference>
<gene>
    <name evidence="3" type="ORF">AN218_00565</name>
</gene>
<dbReference type="InterPro" id="IPR014710">
    <property type="entry name" value="RmlC-like_jellyroll"/>
</dbReference>
<dbReference type="AlphaFoldDB" id="A0A1E7LDT8"/>
<dbReference type="GO" id="GO:0003700">
    <property type="term" value="F:DNA-binding transcription factor activity"/>
    <property type="evidence" value="ECO:0007669"/>
    <property type="project" value="TreeGrafter"/>
</dbReference>
<dbReference type="PANTHER" id="PTHR24567">
    <property type="entry name" value="CRP FAMILY TRANSCRIPTIONAL REGULATORY PROTEIN"/>
    <property type="match status" value="1"/>
</dbReference>
<dbReference type="Gene3D" id="2.60.120.10">
    <property type="entry name" value="Jelly Rolls"/>
    <property type="match status" value="1"/>
</dbReference>
<feature type="domain" description="Cyclic nucleotide-binding" evidence="2">
    <location>
        <begin position="102"/>
        <end position="222"/>
    </location>
</feature>
<dbReference type="Pfam" id="PF00027">
    <property type="entry name" value="cNMP_binding"/>
    <property type="match status" value="1"/>
</dbReference>
<proteinExistence type="predicted"/>
<reference evidence="3 4" key="1">
    <citation type="journal article" date="2016" name="Front. Microbiol.">
        <title>Comparative Genomics Analysis of Streptomyces Species Reveals Their Adaptation to the Marine Environment and Their Diversity at the Genomic Level.</title>
        <authorList>
            <person name="Tian X."/>
            <person name="Zhang Z."/>
            <person name="Yang T."/>
            <person name="Chen M."/>
            <person name="Li J."/>
            <person name="Chen F."/>
            <person name="Yang J."/>
            <person name="Li W."/>
            <person name="Zhang B."/>
            <person name="Zhang Z."/>
            <person name="Wu J."/>
            <person name="Zhang C."/>
            <person name="Long L."/>
            <person name="Xiao J."/>
        </authorList>
    </citation>
    <scope>NUCLEOTIDE SEQUENCE [LARGE SCALE GENOMIC DNA]</scope>
    <source>
        <strain evidence="3 4">SCSIO 10429</strain>
    </source>
</reference>
<dbReference type="Proteomes" id="UP000176005">
    <property type="component" value="Unassembled WGS sequence"/>
</dbReference>
<dbReference type="InterPro" id="IPR050397">
    <property type="entry name" value="Env_Response_Regulators"/>
</dbReference>
<name>A0A1E7LDT8_9ACTN</name>
<evidence type="ECO:0000256" key="1">
    <source>
        <dbReference type="SAM" id="MobiDB-lite"/>
    </source>
</evidence>
<evidence type="ECO:0000313" key="4">
    <source>
        <dbReference type="Proteomes" id="UP000176005"/>
    </source>
</evidence>
<dbReference type="SMART" id="SM00100">
    <property type="entry name" value="cNMP"/>
    <property type="match status" value="1"/>
</dbReference>
<sequence>MTPQHVPASDSASASDSGAPHPLSLSTAAARRLATTTKTPPQMQGISSRWLLKVLPWVEAAGGTFRVNRRLTHTLGDGRIEFVVTGADISVIPAELREIPLLRGLTDEGALRALAERFEQREFTAGQTVLAPGDPAQLLLIAHGKIRRTGSGKYGEQVSLGVLAGGDHTGDQALTPEPPAAEQTLTALTTCTVLALRAEDFREIADRSTALRSYLDASLSRAIPRQNRRGEAEIALASGHAGEERLPGTFVDYEASPREYELSVAQTVLRVHTRVADLYNDPMDQVEEQLRLTVEALRERQEHEMVNNRDFGLLHNAALAQRIHTRSGPPTPDDLDELISRRRKTQFLLAHPRAIAAIGRECSSRGLYPGQTELHGSTVRTWRGVPLLPCNKIPVREDGTTSVLAMRTGQENQGVVGLRQTGIPDEIQPGLNVRFMGIDDKALISYLVSTYFSAAVLVPDALGVLEDVEV</sequence>
<dbReference type="InterPro" id="IPR049817">
    <property type="entry name" value="Encap_f2b"/>
</dbReference>
<dbReference type="PATRIC" id="fig|518642.10.peg.6761"/>
<evidence type="ECO:0000313" key="3">
    <source>
        <dbReference type="EMBL" id="OEV14133.1"/>
    </source>
</evidence>
<dbReference type="Pfam" id="PF19307">
    <property type="entry name" value="SrpI-like"/>
    <property type="match status" value="1"/>
</dbReference>
<comment type="caution">
    <text evidence="3">The sequence shown here is derived from an EMBL/GenBank/DDBJ whole genome shotgun (WGS) entry which is preliminary data.</text>
</comment>
<dbReference type="SUPFAM" id="SSF51206">
    <property type="entry name" value="cAMP-binding domain-like"/>
    <property type="match status" value="1"/>
</dbReference>
<dbReference type="GO" id="GO:0005829">
    <property type="term" value="C:cytosol"/>
    <property type="evidence" value="ECO:0007669"/>
    <property type="project" value="TreeGrafter"/>
</dbReference>
<dbReference type="InterPro" id="IPR018490">
    <property type="entry name" value="cNMP-bd_dom_sf"/>
</dbReference>
<dbReference type="InterPro" id="IPR000595">
    <property type="entry name" value="cNMP-bd_dom"/>
</dbReference>
<dbReference type="CDD" id="cd00038">
    <property type="entry name" value="CAP_ED"/>
    <property type="match status" value="1"/>
</dbReference>
<keyword evidence="4" id="KW-1185">Reference proteome</keyword>
<protein>
    <submittedName>
        <fullName evidence="3">Crp/Fnr family transcriptional regulator</fullName>
    </submittedName>
</protein>
<feature type="compositionally biased region" description="Low complexity" evidence="1">
    <location>
        <begin position="8"/>
        <end position="23"/>
    </location>
</feature>
<accession>A0A1E7LDT8</accession>
<dbReference type="EMBL" id="LJGW01000018">
    <property type="protein sequence ID" value="OEV14133.1"/>
    <property type="molecule type" value="Genomic_DNA"/>
</dbReference>
<feature type="region of interest" description="Disordered" evidence="1">
    <location>
        <begin position="1"/>
        <end position="23"/>
    </location>
</feature>
<dbReference type="InterPro" id="IPR045641">
    <property type="entry name" value="SrpI-like"/>
</dbReference>
<evidence type="ECO:0000259" key="2">
    <source>
        <dbReference type="PROSITE" id="PS50042"/>
    </source>
</evidence>
<organism evidence="3 4">
    <name type="scientific">Streptomyces nanshensis</name>
    <dbReference type="NCBI Taxonomy" id="518642"/>
    <lineage>
        <taxon>Bacteria</taxon>
        <taxon>Bacillati</taxon>
        <taxon>Actinomycetota</taxon>
        <taxon>Actinomycetes</taxon>
        <taxon>Kitasatosporales</taxon>
        <taxon>Streptomycetaceae</taxon>
        <taxon>Streptomyces</taxon>
    </lineage>
</organism>
<dbReference type="PROSITE" id="PS50042">
    <property type="entry name" value="CNMP_BINDING_3"/>
    <property type="match status" value="1"/>
</dbReference>
<dbReference type="PANTHER" id="PTHR24567:SF74">
    <property type="entry name" value="HTH-TYPE TRANSCRIPTIONAL REGULATOR ARCR"/>
    <property type="match status" value="1"/>
</dbReference>